<keyword evidence="1" id="KW-0808">Transferase</keyword>
<dbReference type="AlphaFoldDB" id="A0A9P5SIL2"/>
<protein>
    <submittedName>
        <fullName evidence="1">Methyltransferase-like protein 21D</fullName>
    </submittedName>
</protein>
<dbReference type="PANTHER" id="PTHR14614:SF132">
    <property type="entry name" value="PROTEIN-LYSINE METHYLTRANSFERASE C42C1.13"/>
    <property type="match status" value="1"/>
</dbReference>
<dbReference type="Pfam" id="PF10294">
    <property type="entry name" value="Methyltransf_16"/>
    <property type="match status" value="2"/>
</dbReference>
<dbReference type="PANTHER" id="PTHR14614">
    <property type="entry name" value="HEPATOCELLULAR CARCINOMA-ASSOCIATED ANTIGEN"/>
    <property type="match status" value="1"/>
</dbReference>
<dbReference type="Proteomes" id="UP000696485">
    <property type="component" value="Unassembled WGS sequence"/>
</dbReference>
<evidence type="ECO:0000313" key="1">
    <source>
        <dbReference type="EMBL" id="KAF9330590.1"/>
    </source>
</evidence>
<name>A0A9P5SIL2_9FUNG</name>
<comment type="caution">
    <text evidence="1">The sequence shown here is derived from an EMBL/GenBank/DDBJ whole genome shotgun (WGS) entry which is preliminary data.</text>
</comment>
<dbReference type="Gene3D" id="3.40.50.150">
    <property type="entry name" value="Vaccinia Virus protein VP39"/>
    <property type="match status" value="1"/>
</dbReference>
<reference evidence="1" key="1">
    <citation type="journal article" date="2020" name="Fungal Divers.">
        <title>Resolving the Mortierellaceae phylogeny through synthesis of multi-gene phylogenetics and phylogenomics.</title>
        <authorList>
            <person name="Vandepol N."/>
            <person name="Liber J."/>
            <person name="Desiro A."/>
            <person name="Na H."/>
            <person name="Kennedy M."/>
            <person name="Barry K."/>
            <person name="Grigoriev I.V."/>
            <person name="Miller A.N."/>
            <person name="O'Donnell K."/>
            <person name="Stajich J.E."/>
            <person name="Bonito G."/>
        </authorList>
    </citation>
    <scope>NUCLEOTIDE SEQUENCE</scope>
    <source>
        <strain evidence="1">NVP1</strain>
    </source>
</reference>
<dbReference type="CDD" id="cd02440">
    <property type="entry name" value="AdoMet_MTases"/>
    <property type="match status" value="1"/>
</dbReference>
<dbReference type="SUPFAM" id="SSF53335">
    <property type="entry name" value="S-adenosyl-L-methionine-dependent methyltransferases"/>
    <property type="match status" value="1"/>
</dbReference>
<keyword evidence="1" id="KW-0489">Methyltransferase</keyword>
<dbReference type="InterPro" id="IPR019410">
    <property type="entry name" value="Methyltransf_16"/>
</dbReference>
<gene>
    <name evidence="1" type="primary">METTL21D_1</name>
    <name evidence="1" type="ORF">BG006_006454</name>
</gene>
<dbReference type="EMBL" id="JAAAUY010000385">
    <property type="protein sequence ID" value="KAF9330590.1"/>
    <property type="molecule type" value="Genomic_DNA"/>
</dbReference>
<accession>A0A9P5SIL2</accession>
<dbReference type="GO" id="GO:0005829">
    <property type="term" value="C:cytosol"/>
    <property type="evidence" value="ECO:0007669"/>
    <property type="project" value="TreeGrafter"/>
</dbReference>
<sequence length="251" mass="27861">MNENILTSREYEFNDHTIEPLEIYEDSTGTLRGGVGSTIWDAAIVLSKYLEKSELYAAKKEKSVKVLELGSGTGIVGLAVARLLSAKGIQGKVVLTDKESVIPLLQKNTEQNVSKDVEVVAQVLDWEVISGIKAIDSKESTEKSAKEADAGSTGAVVESTPFVNLDWDLVILSDCIWVPGLYASLVGTIETLVTLPATQLLIAFEKRNFSVEMEFFAKLGKTYRFRDIKPEEQDDNWQSEDIYLFLCQRRS</sequence>
<dbReference type="InterPro" id="IPR029063">
    <property type="entry name" value="SAM-dependent_MTases_sf"/>
</dbReference>
<dbReference type="GO" id="GO:0032259">
    <property type="term" value="P:methylation"/>
    <property type="evidence" value="ECO:0007669"/>
    <property type="project" value="UniProtKB-KW"/>
</dbReference>
<organism evidence="1 2">
    <name type="scientific">Podila minutissima</name>
    <dbReference type="NCBI Taxonomy" id="64525"/>
    <lineage>
        <taxon>Eukaryota</taxon>
        <taxon>Fungi</taxon>
        <taxon>Fungi incertae sedis</taxon>
        <taxon>Mucoromycota</taxon>
        <taxon>Mortierellomycotina</taxon>
        <taxon>Mortierellomycetes</taxon>
        <taxon>Mortierellales</taxon>
        <taxon>Mortierellaceae</taxon>
        <taxon>Podila</taxon>
    </lineage>
</organism>
<evidence type="ECO:0000313" key="2">
    <source>
        <dbReference type="Proteomes" id="UP000696485"/>
    </source>
</evidence>
<dbReference type="GO" id="GO:0008168">
    <property type="term" value="F:methyltransferase activity"/>
    <property type="evidence" value="ECO:0007669"/>
    <property type="project" value="UniProtKB-KW"/>
</dbReference>
<keyword evidence="2" id="KW-1185">Reference proteome</keyword>
<proteinExistence type="predicted"/>